<keyword evidence="6 8" id="KW-1133">Transmembrane helix</keyword>
<dbReference type="RefSeq" id="WP_190930428.1">
    <property type="nucleotide sequence ID" value="NZ_JACXJA010000033.1"/>
</dbReference>
<dbReference type="AlphaFoldDB" id="A0A927CFF9"/>
<evidence type="ECO:0000256" key="7">
    <source>
        <dbReference type="ARBA" id="ARBA00023136"/>
    </source>
</evidence>
<dbReference type="GO" id="GO:0005886">
    <property type="term" value="C:plasma membrane"/>
    <property type="evidence" value="ECO:0007669"/>
    <property type="project" value="UniProtKB-SubCell"/>
</dbReference>
<dbReference type="InterPro" id="IPR013525">
    <property type="entry name" value="ABC2_TM"/>
</dbReference>
<dbReference type="InterPro" id="IPR047817">
    <property type="entry name" value="ABC2_TM_bact-type"/>
</dbReference>
<dbReference type="Pfam" id="PF01061">
    <property type="entry name" value="ABC2_membrane"/>
    <property type="match status" value="1"/>
</dbReference>
<accession>A0A927CFF9</accession>
<evidence type="ECO:0000256" key="8">
    <source>
        <dbReference type="RuleBase" id="RU361157"/>
    </source>
</evidence>
<feature type="transmembrane region" description="Helical" evidence="8">
    <location>
        <begin position="66"/>
        <end position="89"/>
    </location>
</feature>
<dbReference type="PROSITE" id="PS51012">
    <property type="entry name" value="ABC_TM2"/>
    <property type="match status" value="1"/>
</dbReference>
<evidence type="ECO:0000256" key="2">
    <source>
        <dbReference type="ARBA" id="ARBA00007783"/>
    </source>
</evidence>
<keyword evidence="7 8" id="KW-0472">Membrane</keyword>
<proteinExistence type="inferred from homology"/>
<comment type="caution">
    <text evidence="8">Lacks conserved residue(s) required for the propagation of feature annotation.</text>
</comment>
<dbReference type="GO" id="GO:0140359">
    <property type="term" value="F:ABC-type transporter activity"/>
    <property type="evidence" value="ECO:0007669"/>
    <property type="project" value="InterPro"/>
</dbReference>
<keyword evidence="3 8" id="KW-0813">Transport</keyword>
<evidence type="ECO:0000256" key="3">
    <source>
        <dbReference type="ARBA" id="ARBA00022448"/>
    </source>
</evidence>
<dbReference type="PANTHER" id="PTHR30413:SF10">
    <property type="entry name" value="CAPSULE POLYSACCHARIDE EXPORT INNER-MEMBRANE PROTEIN CTRC"/>
    <property type="match status" value="1"/>
</dbReference>
<evidence type="ECO:0000313" key="10">
    <source>
        <dbReference type="EMBL" id="MBD2864805.1"/>
    </source>
</evidence>
<feature type="transmembrane region" description="Helical" evidence="8">
    <location>
        <begin position="227"/>
        <end position="249"/>
    </location>
</feature>
<evidence type="ECO:0000256" key="1">
    <source>
        <dbReference type="ARBA" id="ARBA00004651"/>
    </source>
</evidence>
<evidence type="ECO:0000259" key="9">
    <source>
        <dbReference type="PROSITE" id="PS51012"/>
    </source>
</evidence>
<comment type="caution">
    <text evidence="10">The sequence shown here is derived from an EMBL/GenBank/DDBJ whole genome shotgun (WGS) entry which is preliminary data.</text>
</comment>
<dbReference type="PANTHER" id="PTHR30413">
    <property type="entry name" value="INNER MEMBRANE TRANSPORT PERMEASE"/>
    <property type="match status" value="1"/>
</dbReference>
<organism evidence="10 11">
    <name type="scientific">Paenibacillus oceani</name>
    <dbReference type="NCBI Taxonomy" id="2772510"/>
    <lineage>
        <taxon>Bacteria</taxon>
        <taxon>Bacillati</taxon>
        <taxon>Bacillota</taxon>
        <taxon>Bacilli</taxon>
        <taxon>Bacillales</taxon>
        <taxon>Paenibacillaceae</taxon>
        <taxon>Paenibacillus</taxon>
    </lineage>
</organism>
<evidence type="ECO:0000256" key="4">
    <source>
        <dbReference type="ARBA" id="ARBA00022475"/>
    </source>
</evidence>
<evidence type="ECO:0000313" key="11">
    <source>
        <dbReference type="Proteomes" id="UP000639396"/>
    </source>
</evidence>
<gene>
    <name evidence="10" type="ORF">IDH45_22750</name>
</gene>
<evidence type="ECO:0000256" key="6">
    <source>
        <dbReference type="ARBA" id="ARBA00022989"/>
    </source>
</evidence>
<name>A0A927CFF9_9BACL</name>
<keyword evidence="5 8" id="KW-0812">Transmembrane</keyword>
<keyword evidence="4 8" id="KW-1003">Cell membrane</keyword>
<reference evidence="10" key="1">
    <citation type="submission" date="2020-09" db="EMBL/GenBank/DDBJ databases">
        <title>A novel bacterium of genus Paenibacillus, isolated from South China Sea.</title>
        <authorList>
            <person name="Huang H."/>
            <person name="Mo K."/>
            <person name="Hu Y."/>
        </authorList>
    </citation>
    <scope>NUCLEOTIDE SEQUENCE</scope>
    <source>
        <strain evidence="10">IB182363</strain>
    </source>
</reference>
<sequence length="259" mass="30143">MTYFKKIYIGRHVLVSLFKQDLKNRYRNSILGIAWNFLSPLGIVLVIGAVYSIVFNISMKEFVPYLFAGLLPWLFFTSSAEGGAFSFLGSQGYIKQTQVPIEIFPLRVSMVNLFNLIFAIISFFVVYIFISPQNFSISMLLVIPSLLIWFMLCSAWATIAAIINLYIRDFQPLQTLVLQGVFYVSPIIYKPEMLQTKNFQWIYIYNPFYYYVEIIRKPLLGESLPSLNSWIICIITTLFLLQIAMFMIWKIGRNITFRL</sequence>
<feature type="domain" description="ABC transmembrane type-2" evidence="9">
    <location>
        <begin position="31"/>
        <end position="251"/>
    </location>
</feature>
<dbReference type="Proteomes" id="UP000639396">
    <property type="component" value="Unassembled WGS sequence"/>
</dbReference>
<feature type="transmembrane region" description="Helical" evidence="8">
    <location>
        <begin position="110"/>
        <end position="130"/>
    </location>
</feature>
<dbReference type="GO" id="GO:0015920">
    <property type="term" value="P:lipopolysaccharide transport"/>
    <property type="evidence" value="ECO:0007669"/>
    <property type="project" value="TreeGrafter"/>
</dbReference>
<dbReference type="EMBL" id="JACXJA010000033">
    <property type="protein sequence ID" value="MBD2864805.1"/>
    <property type="molecule type" value="Genomic_DNA"/>
</dbReference>
<feature type="transmembrane region" description="Helical" evidence="8">
    <location>
        <begin position="142"/>
        <end position="166"/>
    </location>
</feature>
<evidence type="ECO:0000256" key="5">
    <source>
        <dbReference type="ARBA" id="ARBA00022692"/>
    </source>
</evidence>
<comment type="subcellular location">
    <subcellularLocation>
        <location evidence="1 8">Cell membrane</location>
        <topology evidence="1 8">Multi-pass membrane protein</topology>
    </subcellularLocation>
</comment>
<comment type="similarity">
    <text evidence="2 8">Belongs to the ABC-2 integral membrane protein family.</text>
</comment>
<keyword evidence="11" id="KW-1185">Reference proteome</keyword>
<protein>
    <recommendedName>
        <fullName evidence="8">Transport permease protein</fullName>
    </recommendedName>
</protein>
<feature type="transmembrane region" description="Helical" evidence="8">
    <location>
        <begin position="33"/>
        <end position="54"/>
    </location>
</feature>